<evidence type="ECO:0000313" key="2">
    <source>
        <dbReference type="Proteomes" id="UP000242715"/>
    </source>
</evidence>
<protein>
    <submittedName>
        <fullName evidence="1">Uncharacterized protein</fullName>
    </submittedName>
</protein>
<evidence type="ECO:0000313" key="1">
    <source>
        <dbReference type="EMBL" id="GAU19007.1"/>
    </source>
</evidence>
<dbReference type="Proteomes" id="UP000242715">
    <property type="component" value="Unassembled WGS sequence"/>
</dbReference>
<sequence>MQLQALVGEEWFHVVVQLGFESKNETKSKSNKRESNWEKYLKECCFCWLPEMLTERSGGRV</sequence>
<name>A0A2Z6MLB6_TRISU</name>
<accession>A0A2Z6MLB6</accession>
<proteinExistence type="predicted"/>
<keyword evidence="2" id="KW-1185">Reference proteome</keyword>
<organism evidence="1 2">
    <name type="scientific">Trifolium subterraneum</name>
    <name type="common">Subterranean clover</name>
    <dbReference type="NCBI Taxonomy" id="3900"/>
    <lineage>
        <taxon>Eukaryota</taxon>
        <taxon>Viridiplantae</taxon>
        <taxon>Streptophyta</taxon>
        <taxon>Embryophyta</taxon>
        <taxon>Tracheophyta</taxon>
        <taxon>Spermatophyta</taxon>
        <taxon>Magnoliopsida</taxon>
        <taxon>eudicotyledons</taxon>
        <taxon>Gunneridae</taxon>
        <taxon>Pentapetalae</taxon>
        <taxon>rosids</taxon>
        <taxon>fabids</taxon>
        <taxon>Fabales</taxon>
        <taxon>Fabaceae</taxon>
        <taxon>Papilionoideae</taxon>
        <taxon>50 kb inversion clade</taxon>
        <taxon>NPAAA clade</taxon>
        <taxon>Hologalegina</taxon>
        <taxon>IRL clade</taxon>
        <taxon>Trifolieae</taxon>
        <taxon>Trifolium</taxon>
    </lineage>
</organism>
<reference evidence="2" key="1">
    <citation type="journal article" date="2017" name="Front. Plant Sci.">
        <title>Climate Clever Clovers: New Paradigm to Reduce the Environmental Footprint of Ruminants by Breeding Low Methanogenic Forages Utilizing Haplotype Variation.</title>
        <authorList>
            <person name="Kaur P."/>
            <person name="Appels R."/>
            <person name="Bayer P.E."/>
            <person name="Keeble-Gagnere G."/>
            <person name="Wang J."/>
            <person name="Hirakawa H."/>
            <person name="Shirasawa K."/>
            <person name="Vercoe P."/>
            <person name="Stefanova K."/>
            <person name="Durmic Z."/>
            <person name="Nichols P."/>
            <person name="Revell C."/>
            <person name="Isobe S.N."/>
            <person name="Edwards D."/>
            <person name="Erskine W."/>
        </authorList>
    </citation>
    <scope>NUCLEOTIDE SEQUENCE [LARGE SCALE GENOMIC DNA]</scope>
    <source>
        <strain evidence="2">cv. Daliak</strain>
    </source>
</reference>
<gene>
    <name evidence="1" type="ORF">TSUD_193450</name>
</gene>
<dbReference type="AlphaFoldDB" id="A0A2Z6MLB6"/>
<dbReference type="EMBL" id="DF973192">
    <property type="protein sequence ID" value="GAU19007.1"/>
    <property type="molecule type" value="Genomic_DNA"/>
</dbReference>